<evidence type="ECO:0000313" key="3">
    <source>
        <dbReference type="Proteomes" id="UP000247498"/>
    </source>
</evidence>
<dbReference type="InterPro" id="IPR044688">
    <property type="entry name" value="SCI-1-like"/>
</dbReference>
<name>A0A2V0NYE1_9CHLO</name>
<feature type="compositionally biased region" description="Low complexity" evidence="1">
    <location>
        <begin position="7"/>
        <end position="16"/>
    </location>
</feature>
<dbReference type="EMBL" id="BDRX01000034">
    <property type="protein sequence ID" value="GBF92651.1"/>
    <property type="molecule type" value="Genomic_DNA"/>
</dbReference>
<proteinExistence type="predicted"/>
<gene>
    <name evidence="2" type="ORF">Rsub_05020</name>
</gene>
<dbReference type="PANTHER" id="PTHR34117">
    <property type="entry name" value="STYLE CELL-CYCLE INHIBITOR 1"/>
    <property type="match status" value="1"/>
</dbReference>
<feature type="compositionally biased region" description="Basic and acidic residues" evidence="1">
    <location>
        <begin position="224"/>
        <end position="236"/>
    </location>
</feature>
<sequence length="359" mass="38633">MGKRSRSPSPSDSSSSGERRHKKHKHKEKEKHKHKDKHKKSKHKSKRERRSSSPDAGRLAAAKAYLQQVLAQGGGGDAAAAAAAAVFAAEAAAGKGGGGGGGGPDKEERRRQREQQKRAPRPKPPGVADISGDDYFSKAPEFTAWLQEERGCYFNSLSGEAARALFGEFVDTWNSGHLAPKYYQALVAAPLKRTAHTWGFAAKPKAGGGGGVAALMSDQQQQRQEAHAAAREETGKERRKWRSEQNELLDELLPKATGREAVVEKRIARREAARARDNSPELMRVTGGGDVMGGDDSFAAAKAREAAFSARRTQRDAAKREGLMTKLQAAAAEEAAKMAAFRAMVSAGPITIPKRAPPQ</sequence>
<feature type="region of interest" description="Disordered" evidence="1">
    <location>
        <begin position="92"/>
        <end position="135"/>
    </location>
</feature>
<reference evidence="2 3" key="1">
    <citation type="journal article" date="2018" name="Sci. Rep.">
        <title>Raphidocelis subcapitata (=Pseudokirchneriella subcapitata) provides an insight into genome evolution and environmental adaptations in the Sphaeropleales.</title>
        <authorList>
            <person name="Suzuki S."/>
            <person name="Yamaguchi H."/>
            <person name="Nakajima N."/>
            <person name="Kawachi M."/>
        </authorList>
    </citation>
    <scope>NUCLEOTIDE SEQUENCE [LARGE SCALE GENOMIC DNA]</scope>
    <source>
        <strain evidence="2 3">NIES-35</strain>
    </source>
</reference>
<feature type="compositionally biased region" description="Basic and acidic residues" evidence="1">
    <location>
        <begin position="104"/>
        <end position="117"/>
    </location>
</feature>
<dbReference type="InParanoid" id="A0A2V0NYE1"/>
<feature type="region of interest" description="Disordered" evidence="1">
    <location>
        <begin position="1"/>
        <end position="59"/>
    </location>
</feature>
<organism evidence="2 3">
    <name type="scientific">Raphidocelis subcapitata</name>
    <dbReference type="NCBI Taxonomy" id="307507"/>
    <lineage>
        <taxon>Eukaryota</taxon>
        <taxon>Viridiplantae</taxon>
        <taxon>Chlorophyta</taxon>
        <taxon>core chlorophytes</taxon>
        <taxon>Chlorophyceae</taxon>
        <taxon>CS clade</taxon>
        <taxon>Sphaeropleales</taxon>
        <taxon>Selenastraceae</taxon>
        <taxon>Raphidocelis</taxon>
    </lineage>
</organism>
<dbReference type="PANTHER" id="PTHR34117:SF1">
    <property type="entry name" value="STYLE CELL-CYCLE INHIBITOR 1"/>
    <property type="match status" value="1"/>
</dbReference>
<dbReference type="Proteomes" id="UP000247498">
    <property type="component" value="Unassembled WGS sequence"/>
</dbReference>
<accession>A0A2V0NYE1</accession>
<feature type="compositionally biased region" description="Basic residues" evidence="1">
    <location>
        <begin position="19"/>
        <end position="49"/>
    </location>
</feature>
<feature type="compositionally biased region" description="Gly residues" evidence="1">
    <location>
        <begin position="94"/>
        <end position="103"/>
    </location>
</feature>
<keyword evidence="3" id="KW-1185">Reference proteome</keyword>
<dbReference type="AlphaFoldDB" id="A0A2V0NYE1"/>
<feature type="region of interest" description="Disordered" evidence="1">
    <location>
        <begin position="218"/>
        <end position="242"/>
    </location>
</feature>
<dbReference type="STRING" id="307507.A0A2V0NYE1"/>
<comment type="caution">
    <text evidence="2">The sequence shown here is derived from an EMBL/GenBank/DDBJ whole genome shotgun (WGS) entry which is preliminary data.</text>
</comment>
<evidence type="ECO:0000256" key="1">
    <source>
        <dbReference type="SAM" id="MobiDB-lite"/>
    </source>
</evidence>
<evidence type="ECO:0000313" key="2">
    <source>
        <dbReference type="EMBL" id="GBF92651.1"/>
    </source>
</evidence>
<dbReference type="OrthoDB" id="2139939at2759"/>
<protein>
    <submittedName>
        <fullName evidence="2">Uncharacterized protein</fullName>
    </submittedName>
</protein>